<name>A0A162MVC2_CORDF</name>
<dbReference type="SUPFAM" id="SSF103473">
    <property type="entry name" value="MFS general substrate transporter"/>
    <property type="match status" value="1"/>
</dbReference>
<protein>
    <submittedName>
        <fullName evidence="9">Major facilitator superfamily domain, general substrate transporter</fullName>
    </submittedName>
</protein>
<dbReference type="PROSITE" id="PS50850">
    <property type="entry name" value="MFS"/>
    <property type="match status" value="1"/>
</dbReference>
<feature type="transmembrane region" description="Helical" evidence="7">
    <location>
        <begin position="61"/>
        <end position="86"/>
    </location>
</feature>
<comment type="similarity">
    <text evidence="2">Belongs to the major facilitator superfamily. Monocarboxylate porter (TC 2.A.1.13) family.</text>
</comment>
<sequence>MSAGLACYMVSIINASSTFGRIIPAYVGDRVGVLNVMLLFTLLGGIFTLAIWLPAHSNAPLIVYGILYGFSSGCTLSIIPAIVASISDVRDLGTRNGSLYVFAAIATLVGNPIGGAIVSRQNGSFSGLIIFSGVTALLGAVIVVLARHSLVGPALWKKV</sequence>
<evidence type="ECO:0000256" key="2">
    <source>
        <dbReference type="ARBA" id="ARBA00006727"/>
    </source>
</evidence>
<feature type="domain" description="Major facilitator superfamily (MFS) profile" evidence="8">
    <location>
        <begin position="1"/>
        <end position="159"/>
    </location>
</feature>
<evidence type="ECO:0000256" key="7">
    <source>
        <dbReference type="SAM" id="Phobius"/>
    </source>
</evidence>
<keyword evidence="6 7" id="KW-0472">Membrane</keyword>
<evidence type="ECO:0000256" key="1">
    <source>
        <dbReference type="ARBA" id="ARBA00004141"/>
    </source>
</evidence>
<proteinExistence type="inferred from homology"/>
<dbReference type="InterPro" id="IPR050327">
    <property type="entry name" value="Proton-linked_MCT"/>
</dbReference>
<dbReference type="PANTHER" id="PTHR11360:SF224">
    <property type="entry name" value="MAJOR FACILITATOR SUPERFAMILY (MFS) PROFILE DOMAIN-CONTAINING PROTEIN-RELATED"/>
    <property type="match status" value="1"/>
</dbReference>
<dbReference type="AlphaFoldDB" id="A0A162MVC2"/>
<keyword evidence="3" id="KW-0813">Transport</keyword>
<dbReference type="InterPro" id="IPR011701">
    <property type="entry name" value="MFS"/>
</dbReference>
<comment type="subcellular location">
    <subcellularLocation>
        <location evidence="1">Membrane</location>
        <topology evidence="1">Multi-pass membrane protein</topology>
    </subcellularLocation>
</comment>
<gene>
    <name evidence="9" type="ORF">LEL_10026</name>
</gene>
<evidence type="ECO:0000256" key="4">
    <source>
        <dbReference type="ARBA" id="ARBA00022692"/>
    </source>
</evidence>
<keyword evidence="4 7" id="KW-0812">Transmembrane</keyword>
<evidence type="ECO:0000256" key="6">
    <source>
        <dbReference type="ARBA" id="ARBA00023136"/>
    </source>
</evidence>
<evidence type="ECO:0000256" key="3">
    <source>
        <dbReference type="ARBA" id="ARBA00022448"/>
    </source>
</evidence>
<dbReference type="EMBL" id="AZHF01000010">
    <property type="protein sequence ID" value="OAA70210.1"/>
    <property type="molecule type" value="Genomic_DNA"/>
</dbReference>
<evidence type="ECO:0000259" key="8">
    <source>
        <dbReference type="PROSITE" id="PS50850"/>
    </source>
</evidence>
<dbReference type="GO" id="GO:0022857">
    <property type="term" value="F:transmembrane transporter activity"/>
    <property type="evidence" value="ECO:0007669"/>
    <property type="project" value="InterPro"/>
</dbReference>
<feature type="transmembrane region" description="Helical" evidence="7">
    <location>
        <begin position="36"/>
        <end position="54"/>
    </location>
</feature>
<feature type="transmembrane region" description="Helical" evidence="7">
    <location>
        <begin position="125"/>
        <end position="146"/>
    </location>
</feature>
<dbReference type="OrthoDB" id="5667at2759"/>
<keyword evidence="10" id="KW-1185">Reference proteome</keyword>
<evidence type="ECO:0000313" key="9">
    <source>
        <dbReference type="EMBL" id="OAA70210.1"/>
    </source>
</evidence>
<feature type="transmembrane region" description="Helical" evidence="7">
    <location>
        <begin position="98"/>
        <end position="118"/>
    </location>
</feature>
<dbReference type="GO" id="GO:0016020">
    <property type="term" value="C:membrane"/>
    <property type="evidence" value="ECO:0007669"/>
    <property type="project" value="UniProtKB-SubCell"/>
</dbReference>
<keyword evidence="5 7" id="KW-1133">Transmembrane helix</keyword>
<dbReference type="Gene3D" id="1.20.1250.20">
    <property type="entry name" value="MFS general substrate transporter like domains"/>
    <property type="match status" value="1"/>
</dbReference>
<dbReference type="Proteomes" id="UP000076881">
    <property type="component" value="Unassembled WGS sequence"/>
</dbReference>
<dbReference type="InterPro" id="IPR036259">
    <property type="entry name" value="MFS_trans_sf"/>
</dbReference>
<dbReference type="PANTHER" id="PTHR11360">
    <property type="entry name" value="MONOCARBOXYLATE TRANSPORTER"/>
    <property type="match status" value="1"/>
</dbReference>
<dbReference type="Pfam" id="PF07690">
    <property type="entry name" value="MFS_1"/>
    <property type="match status" value="1"/>
</dbReference>
<evidence type="ECO:0000256" key="5">
    <source>
        <dbReference type="ARBA" id="ARBA00022989"/>
    </source>
</evidence>
<accession>A0A162MVC2</accession>
<dbReference type="InterPro" id="IPR020846">
    <property type="entry name" value="MFS_dom"/>
</dbReference>
<comment type="caution">
    <text evidence="9">The sequence shown here is derived from an EMBL/GenBank/DDBJ whole genome shotgun (WGS) entry which is preliminary data.</text>
</comment>
<reference evidence="9 10" key="1">
    <citation type="journal article" date="2016" name="Genome Biol. Evol.">
        <title>Divergent and convergent evolution of fungal pathogenicity.</title>
        <authorList>
            <person name="Shang Y."/>
            <person name="Xiao G."/>
            <person name="Zheng P."/>
            <person name="Cen K."/>
            <person name="Zhan S."/>
            <person name="Wang C."/>
        </authorList>
    </citation>
    <scope>NUCLEOTIDE SEQUENCE [LARGE SCALE GENOMIC DNA]</scope>
    <source>
        <strain evidence="9 10">RCEF 1005</strain>
    </source>
</reference>
<evidence type="ECO:0000313" key="10">
    <source>
        <dbReference type="Proteomes" id="UP000076881"/>
    </source>
</evidence>
<organism evidence="9 10">
    <name type="scientific">Akanthomyces lecanii RCEF 1005</name>
    <dbReference type="NCBI Taxonomy" id="1081108"/>
    <lineage>
        <taxon>Eukaryota</taxon>
        <taxon>Fungi</taxon>
        <taxon>Dikarya</taxon>
        <taxon>Ascomycota</taxon>
        <taxon>Pezizomycotina</taxon>
        <taxon>Sordariomycetes</taxon>
        <taxon>Hypocreomycetidae</taxon>
        <taxon>Hypocreales</taxon>
        <taxon>Cordycipitaceae</taxon>
        <taxon>Akanthomyces</taxon>
        <taxon>Cordyceps confragosa</taxon>
    </lineage>
</organism>